<keyword evidence="3" id="KW-1185">Reference proteome</keyword>
<evidence type="ECO:0000256" key="1">
    <source>
        <dbReference type="SAM" id="SignalP"/>
    </source>
</evidence>
<dbReference type="AlphaFoldDB" id="A0A8H4UVY0"/>
<sequence>MGVIFLFITITLEAFLLFKTASYLHVTSARTADSPDSYMSPETRPWRCLFCSLFGCPISFSSAPSPLGAGRPKTLSARCSPRYHMQLFGNASSSCLHLLDDLDALGPWMMSQILDVKRDITEGKAGFVPKRK</sequence>
<dbReference type="EMBL" id="JABEYC010000005">
    <property type="protein sequence ID" value="KAF4984736.1"/>
    <property type="molecule type" value="Genomic_DNA"/>
</dbReference>
<organism evidence="2 3">
    <name type="scientific">Fusarium zealandicum</name>
    <dbReference type="NCBI Taxonomy" id="1053134"/>
    <lineage>
        <taxon>Eukaryota</taxon>
        <taxon>Fungi</taxon>
        <taxon>Dikarya</taxon>
        <taxon>Ascomycota</taxon>
        <taxon>Pezizomycotina</taxon>
        <taxon>Sordariomycetes</taxon>
        <taxon>Hypocreomycetidae</taxon>
        <taxon>Hypocreales</taxon>
        <taxon>Nectriaceae</taxon>
        <taxon>Fusarium</taxon>
        <taxon>Fusarium staphyleae species complex</taxon>
    </lineage>
</organism>
<evidence type="ECO:0000313" key="3">
    <source>
        <dbReference type="Proteomes" id="UP000635477"/>
    </source>
</evidence>
<proteinExistence type="predicted"/>
<gene>
    <name evidence="2" type="ORF">FZEAL_97</name>
</gene>
<reference evidence="2" key="1">
    <citation type="journal article" date="2020" name="BMC Genomics">
        <title>Correction to: Identification and distribution of gene clusters required for synthesis of sphingolipid metabolism inhibitors in diverse species of the filamentous fungus Fusarium.</title>
        <authorList>
            <person name="Kim H.S."/>
            <person name="Lohmar J.M."/>
            <person name="Busman M."/>
            <person name="Brown D.W."/>
            <person name="Naumann T.A."/>
            <person name="Divon H.H."/>
            <person name="Lysoe E."/>
            <person name="Uhlig S."/>
            <person name="Proctor R.H."/>
        </authorList>
    </citation>
    <scope>NUCLEOTIDE SEQUENCE</scope>
    <source>
        <strain evidence="2">NRRL 22465</strain>
    </source>
</reference>
<name>A0A8H4UVY0_9HYPO</name>
<dbReference type="Proteomes" id="UP000635477">
    <property type="component" value="Unassembled WGS sequence"/>
</dbReference>
<reference evidence="2" key="2">
    <citation type="submission" date="2020-05" db="EMBL/GenBank/DDBJ databases">
        <authorList>
            <person name="Kim H.-S."/>
            <person name="Proctor R.H."/>
            <person name="Brown D.W."/>
        </authorList>
    </citation>
    <scope>NUCLEOTIDE SEQUENCE</scope>
    <source>
        <strain evidence="2">NRRL 22465</strain>
    </source>
</reference>
<accession>A0A8H4UVY0</accession>
<feature type="signal peptide" evidence="1">
    <location>
        <begin position="1"/>
        <end position="29"/>
    </location>
</feature>
<comment type="caution">
    <text evidence="2">The sequence shown here is derived from an EMBL/GenBank/DDBJ whole genome shotgun (WGS) entry which is preliminary data.</text>
</comment>
<protein>
    <submittedName>
        <fullName evidence="2">Uncharacterized protein</fullName>
    </submittedName>
</protein>
<evidence type="ECO:0000313" key="2">
    <source>
        <dbReference type="EMBL" id="KAF4984736.1"/>
    </source>
</evidence>
<keyword evidence="1" id="KW-0732">Signal</keyword>
<feature type="chain" id="PRO_5034423978" evidence="1">
    <location>
        <begin position="30"/>
        <end position="132"/>
    </location>
</feature>